<dbReference type="PANTHER" id="PTHR43610:SF1">
    <property type="entry name" value="N-ACETYLTRANSFERASE DOMAIN-CONTAINING PROTEIN"/>
    <property type="match status" value="1"/>
</dbReference>
<dbReference type="Proteomes" id="UP001205311">
    <property type="component" value="Unassembled WGS sequence"/>
</dbReference>
<evidence type="ECO:0000313" key="2">
    <source>
        <dbReference type="EMBL" id="MCP2257997.1"/>
    </source>
</evidence>
<dbReference type="Gene3D" id="3.40.630.30">
    <property type="match status" value="1"/>
</dbReference>
<dbReference type="PANTHER" id="PTHR43610">
    <property type="entry name" value="BLL6696 PROTEIN"/>
    <property type="match status" value="1"/>
</dbReference>
<dbReference type="Pfam" id="PF13302">
    <property type="entry name" value="Acetyltransf_3"/>
    <property type="match status" value="1"/>
</dbReference>
<protein>
    <submittedName>
        <fullName evidence="2">Protein N-acetyltransferase, RimJ/RimL family</fullName>
    </submittedName>
</protein>
<organism evidence="2 3">
    <name type="scientific">Streptoalloteichus tenebrarius (strain ATCC 17920 / DSM 40477 / JCM 4838 / CBS 697.72 / NBRC 16177 / NCIMB 11028 / NRRL B-12390 / A12253. 1 / ISP 5477)</name>
    <name type="common">Streptomyces tenebrarius</name>
    <dbReference type="NCBI Taxonomy" id="1933"/>
    <lineage>
        <taxon>Bacteria</taxon>
        <taxon>Bacillati</taxon>
        <taxon>Actinomycetota</taxon>
        <taxon>Actinomycetes</taxon>
        <taxon>Pseudonocardiales</taxon>
        <taxon>Pseudonocardiaceae</taxon>
        <taxon>Streptoalloteichus</taxon>
    </lineage>
</organism>
<reference evidence="2 3" key="1">
    <citation type="submission" date="2022-06" db="EMBL/GenBank/DDBJ databases">
        <title>Genomic Encyclopedia of Archaeal and Bacterial Type Strains, Phase II (KMG-II): from individual species to whole genera.</title>
        <authorList>
            <person name="Goeker M."/>
        </authorList>
    </citation>
    <scope>NUCLEOTIDE SEQUENCE [LARGE SCALE GENOMIC DNA]</scope>
    <source>
        <strain evidence="2 3">DSM 40477</strain>
    </source>
</reference>
<name>A0ABT1HR47_STRSD</name>
<dbReference type="PROSITE" id="PS51186">
    <property type="entry name" value="GNAT"/>
    <property type="match status" value="1"/>
</dbReference>
<dbReference type="InterPro" id="IPR016181">
    <property type="entry name" value="Acyl_CoA_acyltransferase"/>
</dbReference>
<dbReference type="RefSeq" id="WP_253668938.1">
    <property type="nucleotide sequence ID" value="NZ_JAMTCP010000006.1"/>
</dbReference>
<evidence type="ECO:0000259" key="1">
    <source>
        <dbReference type="PROSITE" id="PS51186"/>
    </source>
</evidence>
<keyword evidence="3" id="KW-1185">Reference proteome</keyword>
<feature type="domain" description="N-acetyltransferase" evidence="1">
    <location>
        <begin position="19"/>
        <end position="186"/>
    </location>
</feature>
<gene>
    <name evidence="2" type="ORF">LX15_001684</name>
</gene>
<comment type="caution">
    <text evidence="2">The sequence shown here is derived from an EMBL/GenBank/DDBJ whole genome shotgun (WGS) entry which is preliminary data.</text>
</comment>
<proteinExistence type="predicted"/>
<dbReference type="SUPFAM" id="SSF55729">
    <property type="entry name" value="Acyl-CoA N-acyltransferases (Nat)"/>
    <property type="match status" value="1"/>
</dbReference>
<sequence>MSVDHGAWWEQPVLTGRHVRLEPLTADHAPGLHAAGADPGIWTWLSAPQPADLAATRERVADELAAAARRERLPWVQVDLATGAVAGTTSYYAIDPVHRALTIGFTWLGRPWHRTGINTEAKLLLLSRAFEQLGALRVGWQTDIRNERSQRAIERLGARREGVLRKHRIRPDGTVRDTVQYSMTDDEWPEARARLLDRLANPTRNHSIE</sequence>
<dbReference type="InterPro" id="IPR000182">
    <property type="entry name" value="GNAT_dom"/>
</dbReference>
<dbReference type="EMBL" id="JAMTCP010000006">
    <property type="protein sequence ID" value="MCP2257997.1"/>
    <property type="molecule type" value="Genomic_DNA"/>
</dbReference>
<accession>A0ABT1HR47</accession>
<evidence type="ECO:0000313" key="3">
    <source>
        <dbReference type="Proteomes" id="UP001205311"/>
    </source>
</evidence>